<organism evidence="15 16">
    <name type="scientific">Candidatus Nitrotoga arctica</name>
    <dbReference type="NCBI Taxonomy" id="453162"/>
    <lineage>
        <taxon>Bacteria</taxon>
        <taxon>Pseudomonadati</taxon>
        <taxon>Pseudomonadota</taxon>
        <taxon>Betaproteobacteria</taxon>
        <taxon>Nitrosomonadales</taxon>
        <taxon>Gallionellaceae</taxon>
        <taxon>Candidatus Nitrotoga</taxon>
    </lineage>
</organism>
<evidence type="ECO:0000256" key="2">
    <source>
        <dbReference type="ARBA" id="ARBA00005045"/>
    </source>
</evidence>
<dbReference type="Proteomes" id="UP000839052">
    <property type="component" value="Chromosome"/>
</dbReference>
<dbReference type="EC" id="6.1.1.11" evidence="12"/>
<evidence type="ECO:0000256" key="3">
    <source>
        <dbReference type="ARBA" id="ARBA00010728"/>
    </source>
</evidence>
<comment type="catalytic activity">
    <reaction evidence="10 12">
        <text>tRNA(Sec) + L-serine + ATP = L-seryl-tRNA(Sec) + AMP + diphosphate + H(+)</text>
        <dbReference type="Rhea" id="RHEA:42580"/>
        <dbReference type="Rhea" id="RHEA-COMP:9742"/>
        <dbReference type="Rhea" id="RHEA-COMP:10128"/>
        <dbReference type="ChEBI" id="CHEBI:15378"/>
        <dbReference type="ChEBI" id="CHEBI:30616"/>
        <dbReference type="ChEBI" id="CHEBI:33019"/>
        <dbReference type="ChEBI" id="CHEBI:33384"/>
        <dbReference type="ChEBI" id="CHEBI:78442"/>
        <dbReference type="ChEBI" id="CHEBI:78533"/>
        <dbReference type="ChEBI" id="CHEBI:456215"/>
        <dbReference type="EC" id="6.1.1.11"/>
    </reaction>
</comment>
<evidence type="ECO:0000256" key="6">
    <source>
        <dbReference type="ARBA" id="ARBA00022741"/>
    </source>
</evidence>
<dbReference type="HAMAP" id="MF_00176">
    <property type="entry name" value="Ser_tRNA_synth_type1"/>
    <property type="match status" value="1"/>
</dbReference>
<dbReference type="Gene3D" id="3.30.930.10">
    <property type="entry name" value="Bira Bifunctional Protein, Domain 2"/>
    <property type="match status" value="1"/>
</dbReference>
<evidence type="ECO:0000256" key="5">
    <source>
        <dbReference type="ARBA" id="ARBA00022598"/>
    </source>
</evidence>
<comment type="similarity">
    <text evidence="3 12">Belongs to the class-II aminoacyl-tRNA synthetase family. Type-1 seryl-tRNA synthetase subfamily.</text>
</comment>
<feature type="binding site" evidence="12">
    <location>
        <begin position="274"/>
        <end position="276"/>
    </location>
    <ligand>
        <name>L-serine</name>
        <dbReference type="ChEBI" id="CHEBI:33384"/>
    </ligand>
</feature>
<comment type="pathway">
    <text evidence="2 12">Aminoacyl-tRNA biosynthesis; selenocysteinyl-tRNA(Sec) biosynthesis; L-seryl-tRNA(Sec) from L-serine and tRNA(Sec): step 1/1.</text>
</comment>
<dbReference type="Gene3D" id="1.10.287.40">
    <property type="entry name" value="Serine-tRNA synthetase, tRNA binding domain"/>
    <property type="match status" value="1"/>
</dbReference>
<keyword evidence="5 12" id="KW-0436">Ligase</keyword>
<sequence>MLDLQALRNDLDGVAARLVTRGYPLDTTRFGQLESARKTIQTRTQELQAKRNATSKQIGMGKAKGEDVSAIMAEVVGLGDELKELEAQLEHIQQDLQAFLSVIPNIPHISVPVGKSEADNVEMRSVGSPPEFDFEVKDHVSLGEDVGGLDFDTAAKISGARFSLLKGPLARLHRALAQFMLDTHTEQHGYTEVYVPYLVNADSMRGTGQLPKFEEDLFRLKQAPAGSSNTVGRLDFPDGLDGLKEAIDKRSFEDVVHWFDDWYSAQGGFYLIPTAEVPVTNMVRDSITPLEKLPLKFVAHTPCFRSEAGSYGRDTRGMIRQHQFDKVELVQIVHPEQSYDALEQLLAHAETILQKLALPYRVMKLCTGDMGFSAAMTYDIEVWLPAQNAYREISSCSNFEAFQARRMQARFRNEQGRPELLHTVNGSGLAVGRTLVALLENYQQADGSIAVPEVLRPYMGKLEYIRAS</sequence>
<evidence type="ECO:0000259" key="14">
    <source>
        <dbReference type="PROSITE" id="PS50862"/>
    </source>
</evidence>
<keyword evidence="9 12" id="KW-0030">Aminoacyl-tRNA synthetase</keyword>
<dbReference type="InterPro" id="IPR002314">
    <property type="entry name" value="aa-tRNA-synt_IIb"/>
</dbReference>
<dbReference type="InterPro" id="IPR045864">
    <property type="entry name" value="aa-tRNA-synth_II/BPL/LPL"/>
</dbReference>
<evidence type="ECO:0000256" key="9">
    <source>
        <dbReference type="ARBA" id="ARBA00023146"/>
    </source>
</evidence>
<keyword evidence="13" id="KW-0175">Coiled coil</keyword>
<comment type="domain">
    <text evidence="12">Consists of two distinct domains, a catalytic core and a N-terminal extension that is involved in tRNA binding.</text>
</comment>
<keyword evidence="7 12" id="KW-0067">ATP-binding</keyword>
<dbReference type="EMBL" id="OU912926">
    <property type="protein sequence ID" value="CAG9932023.1"/>
    <property type="molecule type" value="Genomic_DNA"/>
</dbReference>
<comment type="catalytic activity">
    <reaction evidence="11 12">
        <text>tRNA(Ser) + L-serine + ATP = L-seryl-tRNA(Ser) + AMP + diphosphate + H(+)</text>
        <dbReference type="Rhea" id="RHEA:12292"/>
        <dbReference type="Rhea" id="RHEA-COMP:9669"/>
        <dbReference type="Rhea" id="RHEA-COMP:9703"/>
        <dbReference type="ChEBI" id="CHEBI:15378"/>
        <dbReference type="ChEBI" id="CHEBI:30616"/>
        <dbReference type="ChEBI" id="CHEBI:33019"/>
        <dbReference type="ChEBI" id="CHEBI:33384"/>
        <dbReference type="ChEBI" id="CHEBI:78442"/>
        <dbReference type="ChEBI" id="CHEBI:78533"/>
        <dbReference type="ChEBI" id="CHEBI:456215"/>
        <dbReference type="EC" id="6.1.1.11"/>
    </reaction>
</comment>
<dbReference type="SUPFAM" id="SSF55681">
    <property type="entry name" value="Class II aaRS and biotin synthetases"/>
    <property type="match status" value="1"/>
</dbReference>
<dbReference type="PANTHER" id="PTHR43697">
    <property type="entry name" value="SERYL-TRNA SYNTHETASE"/>
    <property type="match status" value="1"/>
</dbReference>
<evidence type="ECO:0000256" key="7">
    <source>
        <dbReference type="ARBA" id="ARBA00022840"/>
    </source>
</evidence>
<feature type="binding site" evidence="12">
    <location>
        <begin position="392"/>
        <end position="395"/>
    </location>
    <ligand>
        <name>ATP</name>
        <dbReference type="ChEBI" id="CHEBI:30616"/>
    </ligand>
</feature>
<comment type="subcellular location">
    <subcellularLocation>
        <location evidence="1 12">Cytoplasm</location>
    </subcellularLocation>
</comment>
<dbReference type="InterPro" id="IPR002317">
    <property type="entry name" value="Ser-tRNA-ligase_type_1"/>
</dbReference>
<feature type="binding site" evidence="12">
    <location>
        <position position="427"/>
    </location>
    <ligand>
        <name>L-serine</name>
        <dbReference type="ChEBI" id="CHEBI:33384"/>
    </ligand>
</feature>
<protein>
    <recommendedName>
        <fullName evidence="12">Serine--tRNA ligase</fullName>
        <ecNumber evidence="12">6.1.1.11</ecNumber>
    </recommendedName>
    <alternativeName>
        <fullName evidence="12">Seryl-tRNA synthetase</fullName>
        <shortName evidence="12">SerRS</shortName>
    </alternativeName>
    <alternativeName>
        <fullName evidence="12">Seryl-tRNA(Ser/Sec) synthetase</fullName>
    </alternativeName>
</protein>
<evidence type="ECO:0000256" key="11">
    <source>
        <dbReference type="ARBA" id="ARBA00048823"/>
    </source>
</evidence>
<dbReference type="Pfam" id="PF02403">
    <property type="entry name" value="Seryl_tRNA_N"/>
    <property type="match status" value="1"/>
</dbReference>
<keyword evidence="8 12" id="KW-0648">Protein biosynthesis</keyword>
<name>A0ABN8AH15_9PROT</name>
<evidence type="ECO:0000256" key="8">
    <source>
        <dbReference type="ARBA" id="ARBA00022917"/>
    </source>
</evidence>
<dbReference type="SUPFAM" id="SSF46589">
    <property type="entry name" value="tRNA-binding arm"/>
    <property type="match status" value="1"/>
</dbReference>
<keyword evidence="4 12" id="KW-0963">Cytoplasm</keyword>
<dbReference type="InterPro" id="IPR006195">
    <property type="entry name" value="aa-tRNA-synth_II"/>
</dbReference>
<evidence type="ECO:0000313" key="15">
    <source>
        <dbReference type="EMBL" id="CAG9932023.1"/>
    </source>
</evidence>
<dbReference type="InterPro" id="IPR042103">
    <property type="entry name" value="SerRS_1_N_sf"/>
</dbReference>
<comment type="caution">
    <text evidence="12">Lacks conserved residue(s) required for the propagation of feature annotation.</text>
</comment>
<dbReference type="CDD" id="cd00770">
    <property type="entry name" value="SerRS_core"/>
    <property type="match status" value="1"/>
</dbReference>
<reference evidence="15 16" key="1">
    <citation type="submission" date="2021-10" db="EMBL/GenBank/DDBJ databases">
        <authorList>
            <person name="Koch H."/>
        </authorList>
    </citation>
    <scope>NUCLEOTIDE SEQUENCE [LARGE SCALE GENOMIC DNA]</scope>
    <source>
        <strain evidence="15">6680</strain>
    </source>
</reference>
<feature type="binding site" evidence="12">
    <location>
        <begin position="305"/>
        <end position="307"/>
    </location>
    <ligand>
        <name>ATP</name>
        <dbReference type="ChEBI" id="CHEBI:30616"/>
    </ligand>
</feature>
<dbReference type="InterPro" id="IPR033729">
    <property type="entry name" value="SerRS_core"/>
</dbReference>
<feature type="binding site" evidence="12">
    <location>
        <position position="328"/>
    </location>
    <ligand>
        <name>L-serine</name>
        <dbReference type="ChEBI" id="CHEBI:33384"/>
    </ligand>
</feature>
<evidence type="ECO:0000256" key="4">
    <source>
        <dbReference type="ARBA" id="ARBA00022490"/>
    </source>
</evidence>
<dbReference type="InterPro" id="IPR015866">
    <property type="entry name" value="Ser-tRNA-synth_1_N"/>
</dbReference>
<evidence type="ECO:0000256" key="1">
    <source>
        <dbReference type="ARBA" id="ARBA00004496"/>
    </source>
</evidence>
<dbReference type="GO" id="GO:0004828">
    <property type="term" value="F:serine-tRNA ligase activity"/>
    <property type="evidence" value="ECO:0007669"/>
    <property type="project" value="UniProtKB-EC"/>
</dbReference>
<dbReference type="PROSITE" id="PS50862">
    <property type="entry name" value="AA_TRNA_LIGASE_II"/>
    <property type="match status" value="1"/>
</dbReference>
<keyword evidence="16" id="KW-1185">Reference proteome</keyword>
<dbReference type="PIRSF" id="PIRSF001529">
    <property type="entry name" value="Ser-tRNA-synth_IIa"/>
    <property type="match status" value="1"/>
</dbReference>
<dbReference type="RefSeq" id="WP_239796032.1">
    <property type="nucleotide sequence ID" value="NZ_OU912926.1"/>
</dbReference>
<dbReference type="InterPro" id="IPR010978">
    <property type="entry name" value="tRNA-bd_arm"/>
</dbReference>
<evidence type="ECO:0000256" key="12">
    <source>
        <dbReference type="HAMAP-Rule" id="MF_00176"/>
    </source>
</evidence>
<evidence type="ECO:0000256" key="10">
    <source>
        <dbReference type="ARBA" id="ARBA00047929"/>
    </source>
</evidence>
<proteinExistence type="inferred from homology"/>
<comment type="function">
    <text evidence="12">Catalyzes the attachment of serine to tRNA(Ser). Is also able to aminoacylate tRNA(Sec) with serine, to form the misacylated tRNA L-seryl-tRNA(Sec), which will be further converted into selenocysteinyl-tRNA(Sec).</text>
</comment>
<keyword evidence="6 12" id="KW-0547">Nucleotide-binding</keyword>
<dbReference type="PANTHER" id="PTHR43697:SF1">
    <property type="entry name" value="SERINE--TRNA LIGASE"/>
    <property type="match status" value="1"/>
</dbReference>
<evidence type="ECO:0000313" key="16">
    <source>
        <dbReference type="Proteomes" id="UP000839052"/>
    </source>
</evidence>
<feature type="domain" description="Aminoacyl-transfer RNA synthetases class-II family profile" evidence="14">
    <location>
        <begin position="171"/>
        <end position="452"/>
    </location>
</feature>
<accession>A0ABN8AH15</accession>
<dbReference type="PRINTS" id="PR00981">
    <property type="entry name" value="TRNASYNTHSER"/>
</dbReference>
<feature type="coiled-coil region" evidence="13">
    <location>
        <begin position="68"/>
        <end position="102"/>
    </location>
</feature>
<dbReference type="Pfam" id="PF00587">
    <property type="entry name" value="tRNA-synt_2b"/>
    <property type="match status" value="1"/>
</dbReference>
<dbReference type="NCBIfam" id="TIGR00414">
    <property type="entry name" value="serS"/>
    <property type="match status" value="1"/>
</dbReference>
<gene>
    <name evidence="12 15" type="primary">serS</name>
    <name evidence="15" type="ORF">NTG6680_0770</name>
</gene>
<comment type="subunit">
    <text evidence="12">Homodimer. The tRNA molecule binds across the dimer.</text>
</comment>
<evidence type="ECO:0000256" key="13">
    <source>
        <dbReference type="SAM" id="Coils"/>
    </source>
</evidence>